<reference evidence="2 3" key="1">
    <citation type="submission" date="2024-02" db="EMBL/GenBank/DDBJ databases">
        <title>Discinaceae phylogenomics.</title>
        <authorList>
            <person name="Dirks A.C."/>
            <person name="James T.Y."/>
        </authorList>
    </citation>
    <scope>NUCLEOTIDE SEQUENCE [LARGE SCALE GENOMIC DNA]</scope>
    <source>
        <strain evidence="2 3">ACD0624</strain>
    </source>
</reference>
<feature type="region of interest" description="Disordered" evidence="1">
    <location>
        <begin position="149"/>
        <end position="169"/>
    </location>
</feature>
<dbReference type="Gene3D" id="3.40.20.10">
    <property type="entry name" value="Severin"/>
    <property type="match status" value="1"/>
</dbReference>
<feature type="compositionally biased region" description="Basic and acidic residues" evidence="1">
    <location>
        <begin position="545"/>
        <end position="558"/>
    </location>
</feature>
<dbReference type="Proteomes" id="UP001447188">
    <property type="component" value="Unassembled WGS sequence"/>
</dbReference>
<keyword evidence="3" id="KW-1185">Reference proteome</keyword>
<feature type="compositionally biased region" description="Basic and acidic residues" evidence="1">
    <location>
        <begin position="354"/>
        <end position="366"/>
    </location>
</feature>
<dbReference type="InterPro" id="IPR029006">
    <property type="entry name" value="ADF-H/Gelsolin-like_dom_sf"/>
</dbReference>
<protein>
    <submittedName>
        <fullName evidence="2">Uncharacterized protein</fullName>
    </submittedName>
</protein>
<evidence type="ECO:0000313" key="3">
    <source>
        <dbReference type="Proteomes" id="UP001447188"/>
    </source>
</evidence>
<feature type="compositionally biased region" description="Low complexity" evidence="1">
    <location>
        <begin position="677"/>
        <end position="706"/>
    </location>
</feature>
<feature type="compositionally biased region" description="Low complexity" evidence="1">
    <location>
        <begin position="745"/>
        <end position="757"/>
    </location>
</feature>
<gene>
    <name evidence="2" type="ORF">Q9L58_001433</name>
</gene>
<feature type="region of interest" description="Disordered" evidence="1">
    <location>
        <begin position="525"/>
        <end position="598"/>
    </location>
</feature>
<feature type="compositionally biased region" description="Polar residues" evidence="1">
    <location>
        <begin position="800"/>
        <end position="812"/>
    </location>
</feature>
<feature type="compositionally biased region" description="Acidic residues" evidence="1">
    <location>
        <begin position="390"/>
        <end position="401"/>
    </location>
</feature>
<accession>A0ABR3GUS4</accession>
<feature type="compositionally biased region" description="Pro residues" evidence="1">
    <location>
        <begin position="660"/>
        <end position="676"/>
    </location>
</feature>
<feature type="region of interest" description="Disordered" evidence="1">
    <location>
        <begin position="354"/>
        <end position="402"/>
    </location>
</feature>
<feature type="region of interest" description="Disordered" evidence="1">
    <location>
        <begin position="612"/>
        <end position="762"/>
    </location>
</feature>
<feature type="compositionally biased region" description="Basic and acidic residues" evidence="1">
    <location>
        <begin position="431"/>
        <end position="442"/>
    </location>
</feature>
<feature type="region of interest" description="Disordered" evidence="1">
    <location>
        <begin position="421"/>
        <end position="506"/>
    </location>
</feature>
<feature type="region of interest" description="Disordered" evidence="1">
    <location>
        <begin position="233"/>
        <end position="337"/>
    </location>
</feature>
<feature type="compositionally biased region" description="Low complexity" evidence="1">
    <location>
        <begin position="862"/>
        <end position="871"/>
    </location>
</feature>
<dbReference type="EMBL" id="JBBBZM010000010">
    <property type="protein sequence ID" value="KAL0639603.1"/>
    <property type="molecule type" value="Genomic_DNA"/>
</dbReference>
<sequence>MSLNGLDAPVLTEAFGRACAEPGSWFWIKYVSRDDVELLCQGTNGTEEMREAAAKEPDDSPLYGFIRFRRRNILVKYVPEDTSRVLKARSQVHFQSVAERFIPSDTTFSITSPKELRDNALTSACSTHAATASISSSNSSLRARRLTDIAESADEEEPPVGAREVDGKGKKSQGLAVVITAHDSDGGPGSPVFLDVDRDLLGSPLSASFSLEPRGRPSTDIYEYNWTPKEKVRLGPRPVEPVNRPHTSGERSKTFTGPDQEIRPVASVPKSVNIPPRRSKEPRTRSLSNESLRSQQSVSESPAIPLFLIATEIESCPPSPPRSLSPNPPLGPPVLTPEKQRLMKALQLRRKKMMPELKEQVRRNEESTLDITTPNMKESDEARSIAETTDRDEDEDEEEEAQVVMAEVAEVVEVGAVSHKIVESGTGGMNEEPREMDVVKEKDEEEEPVSETGDTVLDSSEQDKLPESILEEEQPVESTKVRGEPDSDVDTESDHTEISIMTDSRQVTMQAIQQPIPSIIKISHISQPAKPPSPEPSDSIPKVLKRVDRPGSSEKMPLHEPPAVEAARSVSAPFLKPTRDTKPAALTRKVNVGGGGGGVAQRIRQLEMLSVQKAANAAAAKSTPGSRSNSPTPTPPQFAPTRPTSVNIPVALRRMSNPPALRPTPSPPTTPTPPLTAPGSSPGRLPSSLRSVMSTPSLPKITKPIPKSSPPPRMEIIERNNRPELQVTTQITRDEKGSPQPPQLQPQSQLQPQLQPQQQPPPVLALAIPVPVAPAVAQTPVPAPAPAPAPAPESAKSRKNPLSFSRRSSIDTLSPDPLSRRKSIDVGPPSSSSSRRQSIDRGVLSRSSSSKDLGNLPEDAVSPTSPRPSTTDSRKSKKDKEKERRGSSSSSGSSRERSKSRSPKSPKSPNFLKRMSSSLKNLTAKEEAPAPVAPVAPTEPVKKTYLLAGWINVQLPDTMLWRRRCLKIDSDGWLFLSLTDEENSPQTRRYHIPTEIRFVDLPDVDEQELPHSVRLHLGEGGTLQCACQNGNEQKEVLGVIRGRVA</sequence>
<evidence type="ECO:0000313" key="2">
    <source>
        <dbReference type="EMBL" id="KAL0639603.1"/>
    </source>
</evidence>
<evidence type="ECO:0000256" key="1">
    <source>
        <dbReference type="SAM" id="MobiDB-lite"/>
    </source>
</evidence>
<feature type="compositionally biased region" description="Pro residues" evidence="1">
    <location>
        <begin position="781"/>
        <end position="791"/>
    </location>
</feature>
<feature type="region of interest" description="Disordered" evidence="1">
    <location>
        <begin position="778"/>
        <end position="913"/>
    </location>
</feature>
<organism evidence="2 3">
    <name type="scientific">Discina gigas</name>
    <dbReference type="NCBI Taxonomy" id="1032678"/>
    <lineage>
        <taxon>Eukaryota</taxon>
        <taxon>Fungi</taxon>
        <taxon>Dikarya</taxon>
        <taxon>Ascomycota</taxon>
        <taxon>Pezizomycotina</taxon>
        <taxon>Pezizomycetes</taxon>
        <taxon>Pezizales</taxon>
        <taxon>Discinaceae</taxon>
        <taxon>Discina</taxon>
    </lineage>
</organism>
<proteinExistence type="predicted"/>
<feature type="compositionally biased region" description="Polar residues" evidence="1">
    <location>
        <begin position="285"/>
        <end position="300"/>
    </location>
</feature>
<dbReference type="SUPFAM" id="SSF55753">
    <property type="entry name" value="Actin depolymerizing proteins"/>
    <property type="match status" value="1"/>
</dbReference>
<feature type="compositionally biased region" description="Basic and acidic residues" evidence="1">
    <location>
        <begin position="872"/>
        <end position="886"/>
    </location>
</feature>
<name>A0ABR3GUS4_9PEZI</name>
<feature type="compositionally biased region" description="Pro residues" evidence="1">
    <location>
        <begin position="317"/>
        <end position="335"/>
    </location>
</feature>
<comment type="caution">
    <text evidence="2">The sequence shown here is derived from an EMBL/GenBank/DDBJ whole genome shotgun (WGS) entry which is preliminary data.</text>
</comment>